<dbReference type="GO" id="GO:0005576">
    <property type="term" value="C:extracellular region"/>
    <property type="evidence" value="ECO:0007669"/>
    <property type="project" value="InterPro"/>
</dbReference>
<proteinExistence type="predicted"/>
<evidence type="ECO:0000259" key="2">
    <source>
        <dbReference type="PROSITE" id="PS51390"/>
    </source>
</evidence>
<accession>A0A5N5T978</accession>
<evidence type="ECO:0000256" key="1">
    <source>
        <dbReference type="SAM" id="SignalP"/>
    </source>
</evidence>
<dbReference type="Proteomes" id="UP000326759">
    <property type="component" value="Unassembled WGS sequence"/>
</dbReference>
<protein>
    <recommendedName>
        <fullName evidence="2">WAP domain-containing protein</fullName>
    </recommendedName>
</protein>
<comment type="caution">
    <text evidence="3">The sequence shown here is derived from an EMBL/GenBank/DDBJ whole genome shotgun (WGS) entry which is preliminary data.</text>
</comment>
<reference evidence="3 4" key="1">
    <citation type="journal article" date="2019" name="PLoS Biol.">
        <title>Sex chromosomes control vertical transmission of feminizing Wolbachia symbionts in an isopod.</title>
        <authorList>
            <person name="Becking T."/>
            <person name="Chebbi M.A."/>
            <person name="Giraud I."/>
            <person name="Moumen B."/>
            <person name="Laverre T."/>
            <person name="Caubet Y."/>
            <person name="Peccoud J."/>
            <person name="Gilbert C."/>
            <person name="Cordaux R."/>
        </authorList>
    </citation>
    <scope>NUCLEOTIDE SEQUENCE [LARGE SCALE GENOMIC DNA]</scope>
    <source>
        <strain evidence="3">ANa2</strain>
        <tissue evidence="3">Whole body excluding digestive tract and cuticle</tissue>
    </source>
</reference>
<organism evidence="3 4">
    <name type="scientific">Armadillidium nasatum</name>
    <dbReference type="NCBI Taxonomy" id="96803"/>
    <lineage>
        <taxon>Eukaryota</taxon>
        <taxon>Metazoa</taxon>
        <taxon>Ecdysozoa</taxon>
        <taxon>Arthropoda</taxon>
        <taxon>Crustacea</taxon>
        <taxon>Multicrustacea</taxon>
        <taxon>Malacostraca</taxon>
        <taxon>Eumalacostraca</taxon>
        <taxon>Peracarida</taxon>
        <taxon>Isopoda</taxon>
        <taxon>Oniscidea</taxon>
        <taxon>Crinocheta</taxon>
        <taxon>Armadillidiidae</taxon>
        <taxon>Armadillidium</taxon>
    </lineage>
</organism>
<feature type="signal peptide" evidence="1">
    <location>
        <begin position="1"/>
        <end position="24"/>
    </location>
</feature>
<feature type="chain" id="PRO_5024354951" description="WAP domain-containing protein" evidence="1">
    <location>
        <begin position="25"/>
        <end position="77"/>
    </location>
</feature>
<dbReference type="InterPro" id="IPR008197">
    <property type="entry name" value="WAP_dom"/>
</dbReference>
<dbReference type="AlphaFoldDB" id="A0A5N5T978"/>
<keyword evidence="1" id="KW-0732">Signal</keyword>
<sequence length="77" mass="7818">MKVLSFILLLCLGTFLFASIPAEAGHPSVPGQCPKPSGAGVCAFTCSGTYDPKCTSQGLLCCKNGCGGTSCAKPVIY</sequence>
<dbReference type="EMBL" id="SEYY01007146">
    <property type="protein sequence ID" value="KAB7502598.1"/>
    <property type="molecule type" value="Genomic_DNA"/>
</dbReference>
<keyword evidence="4" id="KW-1185">Reference proteome</keyword>
<feature type="domain" description="WAP" evidence="2">
    <location>
        <begin position="26"/>
        <end position="75"/>
    </location>
</feature>
<evidence type="ECO:0000313" key="3">
    <source>
        <dbReference type="EMBL" id="KAB7502598.1"/>
    </source>
</evidence>
<dbReference type="PROSITE" id="PS51390">
    <property type="entry name" value="WAP"/>
    <property type="match status" value="1"/>
</dbReference>
<gene>
    <name evidence="3" type="ORF">Anas_08443</name>
</gene>
<evidence type="ECO:0000313" key="4">
    <source>
        <dbReference type="Proteomes" id="UP000326759"/>
    </source>
</evidence>
<dbReference type="OrthoDB" id="4473401at2759"/>
<dbReference type="GO" id="GO:0030414">
    <property type="term" value="F:peptidase inhibitor activity"/>
    <property type="evidence" value="ECO:0007669"/>
    <property type="project" value="InterPro"/>
</dbReference>
<name>A0A5N5T978_9CRUS</name>